<name>A0ABU8MFA6_9PSEU</name>
<evidence type="ECO:0000313" key="3">
    <source>
        <dbReference type="Proteomes" id="UP001369736"/>
    </source>
</evidence>
<comment type="caution">
    <text evidence="2">The sequence shown here is derived from an EMBL/GenBank/DDBJ whole genome shotgun (WGS) entry which is preliminary data.</text>
</comment>
<organism evidence="2 3">
    <name type="scientific">Actinomycetospora flava</name>
    <dbReference type="NCBI Taxonomy" id="3129232"/>
    <lineage>
        <taxon>Bacteria</taxon>
        <taxon>Bacillati</taxon>
        <taxon>Actinomycetota</taxon>
        <taxon>Actinomycetes</taxon>
        <taxon>Pseudonocardiales</taxon>
        <taxon>Pseudonocardiaceae</taxon>
        <taxon>Actinomycetospora</taxon>
    </lineage>
</organism>
<dbReference type="Pfam" id="PF04539">
    <property type="entry name" value="Sigma70_r3"/>
    <property type="match status" value="1"/>
</dbReference>
<sequence>MGEVRRHFRDSAWSVKTPRSIKDRFLAVNAATTALAQDLGRAPTASELATHLELSREQVLEAIAARSSFQSGSLDKALADTTPP</sequence>
<dbReference type="InterPro" id="IPR007624">
    <property type="entry name" value="RNA_pol_sigma70_r3"/>
</dbReference>
<reference evidence="2 3" key="1">
    <citation type="submission" date="2024-03" db="EMBL/GenBank/DDBJ databases">
        <title>Actinomycetospora sp. OC33-EN07, a novel actinomycete isolated from wild orchid (Aerides multiflora).</title>
        <authorList>
            <person name="Suriyachadkun C."/>
        </authorList>
    </citation>
    <scope>NUCLEOTIDE SEQUENCE [LARGE SCALE GENOMIC DNA]</scope>
    <source>
        <strain evidence="2 3">OC33-EN07</strain>
    </source>
</reference>
<dbReference type="Proteomes" id="UP001369736">
    <property type="component" value="Unassembled WGS sequence"/>
</dbReference>
<evidence type="ECO:0000313" key="2">
    <source>
        <dbReference type="EMBL" id="MEJ2865365.1"/>
    </source>
</evidence>
<dbReference type="InterPro" id="IPR013324">
    <property type="entry name" value="RNA_pol_sigma_r3/r4-like"/>
</dbReference>
<dbReference type="EMBL" id="JBBEGM010000017">
    <property type="protein sequence ID" value="MEJ2865365.1"/>
    <property type="molecule type" value="Genomic_DNA"/>
</dbReference>
<gene>
    <name evidence="2" type="ORF">WCD58_29690</name>
</gene>
<keyword evidence="3" id="KW-1185">Reference proteome</keyword>
<dbReference type="Gene3D" id="1.10.10.10">
    <property type="entry name" value="Winged helix-like DNA-binding domain superfamily/Winged helix DNA-binding domain"/>
    <property type="match status" value="1"/>
</dbReference>
<dbReference type="RefSeq" id="WP_337706736.1">
    <property type="nucleotide sequence ID" value="NZ_JBBEGM010000017.1"/>
</dbReference>
<feature type="domain" description="RNA polymerase sigma-70 region 3" evidence="1">
    <location>
        <begin position="28"/>
        <end position="76"/>
    </location>
</feature>
<dbReference type="SUPFAM" id="SSF88659">
    <property type="entry name" value="Sigma3 and sigma4 domains of RNA polymerase sigma factors"/>
    <property type="match status" value="1"/>
</dbReference>
<protein>
    <submittedName>
        <fullName evidence="2">Sigma-70 domain-containing protein</fullName>
    </submittedName>
</protein>
<proteinExistence type="predicted"/>
<dbReference type="InterPro" id="IPR036388">
    <property type="entry name" value="WH-like_DNA-bd_sf"/>
</dbReference>
<evidence type="ECO:0000259" key="1">
    <source>
        <dbReference type="Pfam" id="PF04539"/>
    </source>
</evidence>
<accession>A0ABU8MFA6</accession>